<organism evidence="1 2">
    <name type="scientific">Brachionus plicatilis</name>
    <name type="common">Marine rotifer</name>
    <name type="synonym">Brachionus muelleri</name>
    <dbReference type="NCBI Taxonomy" id="10195"/>
    <lineage>
        <taxon>Eukaryota</taxon>
        <taxon>Metazoa</taxon>
        <taxon>Spiralia</taxon>
        <taxon>Gnathifera</taxon>
        <taxon>Rotifera</taxon>
        <taxon>Eurotatoria</taxon>
        <taxon>Monogononta</taxon>
        <taxon>Pseudotrocha</taxon>
        <taxon>Ploima</taxon>
        <taxon>Brachionidae</taxon>
        <taxon>Brachionus</taxon>
    </lineage>
</organism>
<comment type="caution">
    <text evidence="1">The sequence shown here is derived from an EMBL/GenBank/DDBJ whole genome shotgun (WGS) entry which is preliminary data.</text>
</comment>
<keyword evidence="2" id="KW-1185">Reference proteome</keyword>
<evidence type="ECO:0000313" key="1">
    <source>
        <dbReference type="EMBL" id="RNA44205.1"/>
    </source>
</evidence>
<proteinExistence type="predicted"/>
<accession>A0A3M7T8C2</accession>
<name>A0A3M7T8C2_BRAPC</name>
<reference evidence="1 2" key="1">
    <citation type="journal article" date="2018" name="Sci. Rep.">
        <title>Genomic signatures of local adaptation to the degree of environmental predictability in rotifers.</title>
        <authorList>
            <person name="Franch-Gras L."/>
            <person name="Hahn C."/>
            <person name="Garcia-Roger E.M."/>
            <person name="Carmona M.J."/>
            <person name="Serra M."/>
            <person name="Gomez A."/>
        </authorList>
    </citation>
    <scope>NUCLEOTIDE SEQUENCE [LARGE SCALE GENOMIC DNA]</scope>
    <source>
        <strain evidence="1">HYR1</strain>
    </source>
</reference>
<protein>
    <submittedName>
        <fullName evidence="1">Uncharacterized protein</fullName>
    </submittedName>
</protein>
<gene>
    <name evidence="1" type="ORF">BpHYR1_010309</name>
</gene>
<dbReference type="AlphaFoldDB" id="A0A3M7T8C2"/>
<sequence length="166" mass="18681">MIVLINPSGPCFKLVLGTVQTAIDAAKNFLNREQDRLDGQTGGQKFRPLTFFGRPTQRSKFLAADLAAKVAAFGPARLGRRPILFRIVNIFRVLNDIVNYSTATKNCFYVKLREITIAKNKNESLSVAKKKNESLRSDNLDIFFNDLETIKNYFNLFALTTSTAIK</sequence>
<evidence type="ECO:0000313" key="2">
    <source>
        <dbReference type="Proteomes" id="UP000276133"/>
    </source>
</evidence>
<dbReference type="Proteomes" id="UP000276133">
    <property type="component" value="Unassembled WGS sequence"/>
</dbReference>
<dbReference type="EMBL" id="REGN01000136">
    <property type="protein sequence ID" value="RNA44205.1"/>
    <property type="molecule type" value="Genomic_DNA"/>
</dbReference>